<dbReference type="GO" id="GO:0050661">
    <property type="term" value="F:NADP binding"/>
    <property type="evidence" value="ECO:0007669"/>
    <property type="project" value="UniProtKB-UniRule"/>
</dbReference>
<evidence type="ECO:0000256" key="8">
    <source>
        <dbReference type="ARBA" id="ARBA00022697"/>
    </source>
</evidence>
<dbReference type="PANTHER" id="PTHR46278">
    <property type="entry name" value="DEHYDROGENASE, PUTATIVE-RELATED"/>
    <property type="match status" value="1"/>
</dbReference>
<comment type="pathway">
    <text evidence="1 15">Amino-acid biosynthesis; L-methionine biosynthesis via de novo pathway; L-homoserine from L-aspartate: step 2/3.</text>
</comment>
<dbReference type="HAMAP" id="MF_02121">
    <property type="entry name" value="ASADH"/>
    <property type="match status" value="1"/>
</dbReference>
<feature type="binding site" evidence="15">
    <location>
        <position position="155"/>
    </location>
    <ligand>
        <name>substrate</name>
    </ligand>
</feature>
<feature type="binding site" evidence="15">
    <location>
        <begin position="12"/>
        <end position="15"/>
    </location>
    <ligand>
        <name>NADP(+)</name>
        <dbReference type="ChEBI" id="CHEBI:58349"/>
    </ligand>
</feature>
<dbReference type="CDD" id="cd02316">
    <property type="entry name" value="VcASADH2_like_N"/>
    <property type="match status" value="1"/>
</dbReference>
<evidence type="ECO:0000256" key="9">
    <source>
        <dbReference type="ARBA" id="ARBA00022857"/>
    </source>
</evidence>
<feature type="binding site" evidence="15">
    <location>
        <begin position="40"/>
        <end position="41"/>
    </location>
    <ligand>
        <name>NADP(+)</name>
        <dbReference type="ChEBI" id="CHEBI:58349"/>
    </ligand>
</feature>
<evidence type="ECO:0000256" key="4">
    <source>
        <dbReference type="ARBA" id="ARBA00010584"/>
    </source>
</evidence>
<organism evidence="18 19">
    <name type="scientific">Peptococcus niger</name>
    <dbReference type="NCBI Taxonomy" id="2741"/>
    <lineage>
        <taxon>Bacteria</taxon>
        <taxon>Bacillati</taxon>
        <taxon>Bacillota</taxon>
        <taxon>Clostridia</taxon>
        <taxon>Eubacteriales</taxon>
        <taxon>Peptococcaceae</taxon>
        <taxon>Peptococcus</taxon>
    </lineage>
</organism>
<keyword evidence="11 15" id="KW-0560">Oxidoreductase</keyword>
<dbReference type="GO" id="GO:0009089">
    <property type="term" value="P:lysine biosynthetic process via diaminopimelate"/>
    <property type="evidence" value="ECO:0007669"/>
    <property type="project" value="UniProtKB-UniRule"/>
</dbReference>
<dbReference type="NCBIfam" id="TIGR01296">
    <property type="entry name" value="asd_B"/>
    <property type="match status" value="1"/>
</dbReference>
<dbReference type="GO" id="GO:0004073">
    <property type="term" value="F:aspartate-semialdehyde dehydrogenase activity"/>
    <property type="evidence" value="ECO:0007669"/>
    <property type="project" value="UniProtKB-UniRule"/>
</dbReference>
<feature type="domain" description="Semialdehyde dehydrogenase NAD-binding" evidence="17">
    <location>
        <begin position="5"/>
        <end position="119"/>
    </location>
</feature>
<comment type="subunit">
    <text evidence="5 15">Homodimer.</text>
</comment>
<dbReference type="InterPro" id="IPR012080">
    <property type="entry name" value="Asp_semialdehyde_DH"/>
</dbReference>
<accession>A0A1G6RW61</accession>
<feature type="binding site" evidence="15">
    <location>
        <position position="234"/>
    </location>
    <ligand>
        <name>substrate</name>
    </ligand>
</feature>
<keyword evidence="13 15" id="KW-0486">Methionine biosynthesis</keyword>
<comment type="caution">
    <text evidence="15">Lacks conserved residue(s) required for the propagation of feature annotation.</text>
</comment>
<comment type="function">
    <text evidence="15">Catalyzes the NADPH-dependent formation of L-aspartate-semialdehyde (L-ASA) by the reductive dephosphorylation of L-aspartyl-4-phosphate.</text>
</comment>
<evidence type="ECO:0000256" key="6">
    <source>
        <dbReference type="ARBA" id="ARBA00013120"/>
    </source>
</evidence>
<dbReference type="Pfam" id="PF01118">
    <property type="entry name" value="Semialdhyde_dh"/>
    <property type="match status" value="1"/>
</dbReference>
<dbReference type="InterPro" id="IPR005986">
    <property type="entry name" value="Asp_semialdehyde_DH_beta"/>
</dbReference>
<dbReference type="GO" id="GO:0009088">
    <property type="term" value="P:threonine biosynthetic process"/>
    <property type="evidence" value="ECO:0007669"/>
    <property type="project" value="UniProtKB-UniRule"/>
</dbReference>
<keyword evidence="19" id="KW-1185">Reference proteome</keyword>
<dbReference type="Proteomes" id="UP000198995">
    <property type="component" value="Unassembled WGS sequence"/>
</dbReference>
<dbReference type="CDD" id="cd18131">
    <property type="entry name" value="ASADH_C_bac_euk_like"/>
    <property type="match status" value="1"/>
</dbReference>
<feature type="binding site" evidence="15">
    <location>
        <position position="99"/>
    </location>
    <ligand>
        <name>phosphate</name>
        <dbReference type="ChEBI" id="CHEBI:43474"/>
    </ligand>
</feature>
<dbReference type="PANTHER" id="PTHR46278:SF2">
    <property type="entry name" value="ASPARTATE-SEMIALDEHYDE DEHYDROGENASE"/>
    <property type="match status" value="1"/>
</dbReference>
<keyword evidence="12 15" id="KW-0457">Lysine biosynthesis</keyword>
<dbReference type="EC" id="1.2.1.11" evidence="6 15"/>
<dbReference type="STRING" id="2741.SAMN04489866_101141"/>
<comment type="similarity">
    <text evidence="4 15">Belongs to the aspartate-semialdehyde dehydrogenase family.</text>
</comment>
<dbReference type="Pfam" id="PF02774">
    <property type="entry name" value="Semialdhyde_dhC"/>
    <property type="match status" value="1"/>
</dbReference>
<keyword evidence="7 15" id="KW-0028">Amino-acid biosynthesis</keyword>
<dbReference type="OrthoDB" id="9805684at2"/>
<evidence type="ECO:0000256" key="10">
    <source>
        <dbReference type="ARBA" id="ARBA00022915"/>
    </source>
</evidence>
<evidence type="ECO:0000256" key="12">
    <source>
        <dbReference type="ARBA" id="ARBA00023154"/>
    </source>
</evidence>
<dbReference type="AlphaFoldDB" id="A0A1G6RW61"/>
<dbReference type="GO" id="GO:0046983">
    <property type="term" value="F:protein dimerization activity"/>
    <property type="evidence" value="ECO:0007669"/>
    <property type="project" value="InterPro"/>
</dbReference>
<evidence type="ECO:0000313" key="18">
    <source>
        <dbReference type="EMBL" id="SDD08892.1"/>
    </source>
</evidence>
<feature type="active site" description="Proton acceptor" evidence="15 16">
    <location>
        <position position="241"/>
    </location>
</feature>
<feature type="binding site" evidence="15">
    <location>
        <position position="314"/>
    </location>
    <ligand>
        <name>NADP(+)</name>
        <dbReference type="ChEBI" id="CHEBI:58349"/>
    </ligand>
</feature>
<comment type="pathway">
    <text evidence="3 15">Amino-acid biosynthesis; L-threonine biosynthesis; L-threonine from L-aspartate: step 2/5.</text>
</comment>
<dbReference type="InterPro" id="IPR000534">
    <property type="entry name" value="Semialdehyde_DH_NAD-bd"/>
</dbReference>
<feature type="active site" description="Acyl-thioester intermediate" evidence="15 16">
    <location>
        <position position="128"/>
    </location>
</feature>
<name>A0A1G6RW61_PEPNI</name>
<dbReference type="GO" id="GO:0071266">
    <property type="term" value="P:'de novo' L-methionine biosynthetic process"/>
    <property type="evidence" value="ECO:0007669"/>
    <property type="project" value="UniProtKB-UniRule"/>
</dbReference>
<dbReference type="EMBL" id="FNAF01000001">
    <property type="protein sequence ID" value="SDD08892.1"/>
    <property type="molecule type" value="Genomic_DNA"/>
</dbReference>
<dbReference type="NCBIfam" id="NF011456">
    <property type="entry name" value="PRK14874.1"/>
    <property type="match status" value="1"/>
</dbReference>
<evidence type="ECO:0000256" key="16">
    <source>
        <dbReference type="PIRSR" id="PIRSR000148-1"/>
    </source>
</evidence>
<evidence type="ECO:0000256" key="14">
    <source>
        <dbReference type="ARBA" id="ARBA00047891"/>
    </source>
</evidence>
<reference evidence="18 19" key="1">
    <citation type="submission" date="2016-10" db="EMBL/GenBank/DDBJ databases">
        <authorList>
            <person name="de Groot N.N."/>
        </authorList>
    </citation>
    <scope>NUCLEOTIDE SEQUENCE [LARGE SCALE GENOMIC DNA]</scope>
    <source>
        <strain evidence="18 19">DSM 20475</strain>
    </source>
</reference>
<feature type="binding site" evidence="15">
    <location>
        <begin position="158"/>
        <end position="159"/>
    </location>
    <ligand>
        <name>NADP(+)</name>
        <dbReference type="ChEBI" id="CHEBI:58349"/>
    </ligand>
</feature>
<dbReference type="GO" id="GO:0009097">
    <property type="term" value="P:isoleucine biosynthetic process"/>
    <property type="evidence" value="ECO:0007669"/>
    <property type="project" value="UniProtKB-UniRule"/>
</dbReference>
<proteinExistence type="inferred from homology"/>
<dbReference type="Gene3D" id="3.40.50.720">
    <property type="entry name" value="NAD(P)-binding Rossmann-like Domain"/>
    <property type="match status" value="1"/>
</dbReference>
<dbReference type="UniPathway" id="UPA00050">
    <property type="reaction ID" value="UER00463"/>
</dbReference>
<evidence type="ECO:0000256" key="11">
    <source>
        <dbReference type="ARBA" id="ARBA00023002"/>
    </source>
</evidence>
<protein>
    <recommendedName>
        <fullName evidence="6 15">Aspartate-semialdehyde dehydrogenase</fullName>
        <shortName evidence="15">ASA dehydrogenase</shortName>
        <shortName evidence="15">ASADH</shortName>
        <ecNumber evidence="6 15">1.2.1.11</ecNumber>
    </recommendedName>
    <alternativeName>
        <fullName evidence="15">Aspartate-beta-semialdehyde dehydrogenase</fullName>
    </alternativeName>
</protein>
<gene>
    <name evidence="15" type="primary">asd</name>
    <name evidence="18" type="ORF">SAMN04489866_101141</name>
</gene>
<dbReference type="GO" id="GO:0051287">
    <property type="term" value="F:NAD binding"/>
    <property type="evidence" value="ECO:0007669"/>
    <property type="project" value="InterPro"/>
</dbReference>
<evidence type="ECO:0000256" key="3">
    <source>
        <dbReference type="ARBA" id="ARBA00005097"/>
    </source>
</evidence>
<evidence type="ECO:0000256" key="5">
    <source>
        <dbReference type="ARBA" id="ARBA00011738"/>
    </source>
</evidence>
<dbReference type="UniPathway" id="UPA00034">
    <property type="reaction ID" value="UER00016"/>
</dbReference>
<dbReference type="RefSeq" id="WP_091790837.1">
    <property type="nucleotide sequence ID" value="NZ_FNAF01000001.1"/>
</dbReference>
<evidence type="ECO:0000256" key="15">
    <source>
        <dbReference type="HAMAP-Rule" id="MF_02121"/>
    </source>
</evidence>
<dbReference type="SUPFAM" id="SSF55347">
    <property type="entry name" value="Glyceraldehyde-3-phosphate dehydrogenase-like, C-terminal domain"/>
    <property type="match status" value="1"/>
</dbReference>
<dbReference type="InterPro" id="IPR036291">
    <property type="entry name" value="NAD(P)-bd_dom_sf"/>
</dbReference>
<comment type="pathway">
    <text evidence="2 15">Amino-acid biosynthesis; L-lysine biosynthesis via DAP pathway; (S)-tetrahydrodipicolinate from L-aspartate: step 2/4.</text>
</comment>
<dbReference type="SUPFAM" id="SSF51735">
    <property type="entry name" value="NAD(P)-binding Rossmann-fold domains"/>
    <property type="match status" value="1"/>
</dbReference>
<dbReference type="SMART" id="SM00859">
    <property type="entry name" value="Semialdhyde_dh"/>
    <property type="match status" value="1"/>
</dbReference>
<keyword evidence="10 15" id="KW-0220">Diaminopimelate biosynthesis</keyword>
<comment type="catalytic activity">
    <reaction evidence="14 15">
        <text>L-aspartate 4-semialdehyde + phosphate + NADP(+) = 4-phospho-L-aspartate + NADPH + H(+)</text>
        <dbReference type="Rhea" id="RHEA:24284"/>
        <dbReference type="ChEBI" id="CHEBI:15378"/>
        <dbReference type="ChEBI" id="CHEBI:43474"/>
        <dbReference type="ChEBI" id="CHEBI:57535"/>
        <dbReference type="ChEBI" id="CHEBI:57783"/>
        <dbReference type="ChEBI" id="CHEBI:58349"/>
        <dbReference type="ChEBI" id="CHEBI:537519"/>
        <dbReference type="EC" id="1.2.1.11"/>
    </reaction>
</comment>
<dbReference type="Gene3D" id="3.30.360.10">
    <property type="entry name" value="Dihydrodipicolinate Reductase, domain 2"/>
    <property type="match status" value="1"/>
</dbReference>
<evidence type="ECO:0000256" key="1">
    <source>
        <dbReference type="ARBA" id="ARBA00005021"/>
    </source>
</evidence>
<evidence type="ECO:0000256" key="7">
    <source>
        <dbReference type="ARBA" id="ARBA00022605"/>
    </source>
</evidence>
<dbReference type="GO" id="GO:0019877">
    <property type="term" value="P:diaminopimelate biosynthetic process"/>
    <property type="evidence" value="ECO:0007669"/>
    <property type="project" value="UniProtKB-UniRule"/>
</dbReference>
<keyword evidence="8 15" id="KW-0791">Threonine biosynthesis</keyword>
<dbReference type="UniPathway" id="UPA00051">
    <property type="reaction ID" value="UER00464"/>
</dbReference>
<evidence type="ECO:0000313" key="19">
    <source>
        <dbReference type="Proteomes" id="UP000198995"/>
    </source>
</evidence>
<dbReference type="InterPro" id="IPR012280">
    <property type="entry name" value="Semialdhyde_DH_dimer_dom"/>
</dbReference>
<keyword evidence="9 15" id="KW-0521">NADP</keyword>
<evidence type="ECO:0000259" key="17">
    <source>
        <dbReference type="SMART" id="SM00859"/>
    </source>
</evidence>
<dbReference type="PIRSF" id="PIRSF000148">
    <property type="entry name" value="ASA_dh"/>
    <property type="match status" value="1"/>
</dbReference>
<sequence>MKELNLAVVGATGAVGQEILKVIEERKVPYKSIKMLASSRSAGKKLQFMGKEYTVEETTLEVFKGVDVALFAGGPASRAFGRDVQAMGTVVIDNSSTFRLEDDVPLIIPEVNGDAAKDHQGLIASPNCSTTLLVGAINPLHRKAGIKRIILSTYQAVSGAGAAGLSELEEQTRQILNGEPIHPDVFQHQIAFNLIPHIDVWQEADYSKEETKVIHETHKILSDKDMAITVTAVRVPVMRSHAESIYLEFEEKLSPDEARDILQAAPRVVLQDAPQDNIYPMPITATGSDDIFVGRIRKDLYNDHALNMWACFDQIRKGAATNTVQILELLLEKNWI</sequence>
<evidence type="ECO:0000256" key="13">
    <source>
        <dbReference type="ARBA" id="ARBA00023167"/>
    </source>
</evidence>
<evidence type="ECO:0000256" key="2">
    <source>
        <dbReference type="ARBA" id="ARBA00005076"/>
    </source>
</evidence>